<dbReference type="OrthoDB" id="5590282at2759"/>
<dbReference type="GO" id="GO:0048471">
    <property type="term" value="C:perinuclear region of cytoplasm"/>
    <property type="evidence" value="ECO:0007669"/>
    <property type="project" value="UniProtKB-SubCell"/>
</dbReference>
<dbReference type="SUPFAM" id="SSF47954">
    <property type="entry name" value="Cyclin-like"/>
    <property type="match status" value="2"/>
</dbReference>
<dbReference type="SUPFAM" id="SSF81383">
    <property type="entry name" value="F-box domain"/>
    <property type="match status" value="1"/>
</dbReference>
<dbReference type="SMART" id="SM00385">
    <property type="entry name" value="CYCLIN"/>
    <property type="match status" value="2"/>
</dbReference>
<keyword evidence="11" id="KW-0206">Cytoskeleton</keyword>
<keyword evidence="7" id="KW-0132">Cell division</keyword>
<dbReference type="GO" id="GO:0005634">
    <property type="term" value="C:nucleus"/>
    <property type="evidence" value="ECO:0007669"/>
    <property type="project" value="UniProtKB-SubCell"/>
</dbReference>
<dbReference type="GO" id="GO:0010826">
    <property type="term" value="P:negative regulation of centrosome duplication"/>
    <property type="evidence" value="ECO:0007669"/>
    <property type="project" value="UniProtKB-ARBA"/>
</dbReference>
<dbReference type="GeneID" id="102812988"/>
<gene>
    <name evidence="19" type="primary">CCNF</name>
</gene>
<dbReference type="Pfam" id="PF02984">
    <property type="entry name" value="Cyclin_C"/>
    <property type="match status" value="1"/>
</dbReference>
<evidence type="ECO:0000256" key="10">
    <source>
        <dbReference type="ARBA" id="ARBA00023127"/>
    </source>
</evidence>
<evidence type="ECO:0000256" key="1">
    <source>
        <dbReference type="ARBA" id="ARBA00004114"/>
    </source>
</evidence>
<keyword evidence="6" id="KW-0963">Cytoplasm</keyword>
<evidence type="ECO:0000256" key="12">
    <source>
        <dbReference type="ARBA" id="ARBA00023242"/>
    </source>
</evidence>
<dbReference type="Pfam" id="PF00134">
    <property type="entry name" value="Cyclin_N"/>
    <property type="match status" value="1"/>
</dbReference>
<dbReference type="InterPro" id="IPR006671">
    <property type="entry name" value="Cyclin_N"/>
</dbReference>
<keyword evidence="18" id="KW-1185">Reference proteome</keyword>
<dbReference type="InterPro" id="IPR039361">
    <property type="entry name" value="Cyclin"/>
</dbReference>
<dbReference type="PROSITE" id="PS50181">
    <property type="entry name" value="FBOX"/>
    <property type="match status" value="1"/>
</dbReference>
<keyword evidence="8" id="KW-0498">Mitosis</keyword>
<evidence type="ECO:0000256" key="5">
    <source>
        <dbReference type="ARBA" id="ARBA00019493"/>
    </source>
</evidence>
<feature type="compositionally biased region" description="Acidic residues" evidence="16">
    <location>
        <begin position="655"/>
        <end position="667"/>
    </location>
</feature>
<dbReference type="InterPro" id="IPR048258">
    <property type="entry name" value="Cyclins_cyclin-box"/>
</dbReference>
<dbReference type="PANTHER" id="PTHR10177">
    <property type="entry name" value="CYCLINS"/>
    <property type="match status" value="1"/>
</dbReference>
<dbReference type="FunFam" id="1.10.472.10:FF:000055">
    <property type="entry name" value="Cyclin F"/>
    <property type="match status" value="1"/>
</dbReference>
<dbReference type="GO" id="GO:0051301">
    <property type="term" value="P:cell division"/>
    <property type="evidence" value="ECO:0007669"/>
    <property type="project" value="UniProtKB-KW"/>
</dbReference>
<dbReference type="PROSITE" id="PS00292">
    <property type="entry name" value="CYCLINS"/>
    <property type="match status" value="1"/>
</dbReference>
<dbReference type="InterPro" id="IPR011990">
    <property type="entry name" value="TPR-like_helical_dom_sf"/>
</dbReference>
<name>A0A9B0U5S3_CHRAS</name>
<comment type="subcellular location">
    <subcellularLocation>
        <location evidence="1">Cytoplasm</location>
        <location evidence="1">Cytoskeleton</location>
        <location evidence="1">Microtubule organizing center</location>
        <location evidence="1">Centrosome</location>
        <location evidence="1">Centriole</location>
    </subcellularLocation>
    <subcellularLocation>
        <location evidence="3">Cytoplasm</location>
        <location evidence="3">Perinuclear region</location>
    </subcellularLocation>
    <subcellularLocation>
        <location evidence="2">Nucleus</location>
    </subcellularLocation>
</comment>
<dbReference type="SMART" id="SM01332">
    <property type="entry name" value="Cyclin_C"/>
    <property type="match status" value="1"/>
</dbReference>
<evidence type="ECO:0000259" key="17">
    <source>
        <dbReference type="PROSITE" id="PS50181"/>
    </source>
</evidence>
<dbReference type="Gene3D" id="1.25.40.10">
    <property type="entry name" value="Tetratricopeptide repeat domain"/>
    <property type="match status" value="1"/>
</dbReference>
<dbReference type="SMART" id="SM00256">
    <property type="entry name" value="FBOX"/>
    <property type="match status" value="1"/>
</dbReference>
<dbReference type="InterPro" id="IPR036047">
    <property type="entry name" value="F-box-like_dom_sf"/>
</dbReference>
<dbReference type="Gene3D" id="1.10.472.10">
    <property type="entry name" value="Cyclin-like"/>
    <property type="match status" value="2"/>
</dbReference>
<evidence type="ECO:0000256" key="15">
    <source>
        <dbReference type="RuleBase" id="RU000383"/>
    </source>
</evidence>
<evidence type="ECO:0000256" key="13">
    <source>
        <dbReference type="ARBA" id="ARBA00023306"/>
    </source>
</evidence>
<organism evidence="18 19">
    <name type="scientific">Chrysochloris asiatica</name>
    <name type="common">Cape golden mole</name>
    <dbReference type="NCBI Taxonomy" id="185453"/>
    <lineage>
        <taxon>Eukaryota</taxon>
        <taxon>Metazoa</taxon>
        <taxon>Chordata</taxon>
        <taxon>Craniata</taxon>
        <taxon>Vertebrata</taxon>
        <taxon>Euteleostomi</taxon>
        <taxon>Mammalia</taxon>
        <taxon>Eutheria</taxon>
        <taxon>Afrotheria</taxon>
        <taxon>Chrysochloridae</taxon>
        <taxon>Chrysochlorinae</taxon>
        <taxon>Chrysochloris</taxon>
    </lineage>
</organism>
<dbReference type="InterPro" id="IPR036915">
    <property type="entry name" value="Cyclin-like_sf"/>
</dbReference>
<evidence type="ECO:0000256" key="14">
    <source>
        <dbReference type="ARBA" id="ARBA00064437"/>
    </source>
</evidence>
<dbReference type="InterPro" id="IPR001810">
    <property type="entry name" value="F-box_dom"/>
</dbReference>
<feature type="domain" description="F-box" evidence="17">
    <location>
        <begin position="29"/>
        <end position="76"/>
    </location>
</feature>
<dbReference type="InterPro" id="IPR013763">
    <property type="entry name" value="Cyclin-like_dom"/>
</dbReference>
<dbReference type="RefSeq" id="XP_006874025.1">
    <property type="nucleotide sequence ID" value="XM_006873963.1"/>
</dbReference>
<evidence type="ECO:0000256" key="8">
    <source>
        <dbReference type="ARBA" id="ARBA00022776"/>
    </source>
</evidence>
<feature type="region of interest" description="Disordered" evidence="16">
    <location>
        <begin position="563"/>
        <end position="598"/>
    </location>
</feature>
<protein>
    <recommendedName>
        <fullName evidence="5">Cyclin-F</fullName>
    </recommendedName>
</protein>
<evidence type="ECO:0000256" key="7">
    <source>
        <dbReference type="ARBA" id="ARBA00022618"/>
    </source>
</evidence>
<dbReference type="InterPro" id="IPR004367">
    <property type="entry name" value="Cyclin_C-dom"/>
</dbReference>
<evidence type="ECO:0000256" key="11">
    <source>
        <dbReference type="ARBA" id="ARBA00023212"/>
    </source>
</evidence>
<dbReference type="GO" id="GO:0005814">
    <property type="term" value="C:centriole"/>
    <property type="evidence" value="ECO:0007669"/>
    <property type="project" value="UniProtKB-SubCell"/>
</dbReference>
<evidence type="ECO:0000256" key="9">
    <source>
        <dbReference type="ARBA" id="ARBA00022786"/>
    </source>
</evidence>
<evidence type="ECO:0000256" key="16">
    <source>
        <dbReference type="SAM" id="MobiDB-lite"/>
    </source>
</evidence>
<dbReference type="CDD" id="cd20521">
    <property type="entry name" value="CYCLIN_CCNF_rpt1"/>
    <property type="match status" value="1"/>
</dbReference>
<evidence type="ECO:0000256" key="6">
    <source>
        <dbReference type="ARBA" id="ARBA00022490"/>
    </source>
</evidence>
<dbReference type="CTD" id="899"/>
<proteinExistence type="inferred from homology"/>
<comment type="subunit">
    <text evidence="14">Component of the SCF(CCNF) complex consisting of CUL1, RBX1, SKP1 and CCNF. Interacts with SKP1. Interacts with CUL1. Interacts with CCNB1; interaction is required for nuclear localization of CCNB1. Interacts with CCP110; this interaction leads to CCP110 ubiquitination and degradation via the proteasome pathway. Interacts (via the Cyclin N-terminal domain) with MYBL2/BMYB. Interacts with FZR1/CDH1 (via N-terminus). Interacts with RRM2 (via Cy motif and when phosphorylated at 'Thr-33'); the interaction occurs exclusively in G2 and early M. Interacts with CDC6 (via Cy motif); the interaction takes place during G2 and M phase.</text>
</comment>
<dbReference type="Pfam" id="PF12937">
    <property type="entry name" value="F-box-like"/>
    <property type="match status" value="1"/>
</dbReference>
<dbReference type="CDD" id="cd22082">
    <property type="entry name" value="F-box_FBXO1"/>
    <property type="match status" value="1"/>
</dbReference>
<sequence>MGSGGVIHCRCAKCFCYPTKRRIRKRPRNLTILSLPEDVLFHILKWLPVGDILAVRAVHSHLKYLVDNHASVWASASFQELWPSPKNLELFERAAAKGNFEAAVKLGIAYLYNEGLSVSDEARAEVNGLKASRFFSLAERLNVGTSPFIWLFIRPPWSASGSCCKAVVHGSLRAECQLQKAHRASILHCLGRVLSLFEDEEKQQQALTLFTESADQGCLSSAYLLWERDQRTEMSDPGRCLHSFRKLRDYAAKGCWEAQLSLAKACASRNQLGLEEKTCNEIVSHLFQASRAASKLRVFSVQKGLNDTMRYILIDWLVEVATMKDFTSLCLHLTVECVDRYLQRRPVARHQLQLLGIACMVICTRFISKEILTIREAVWLTDNTYKYEDLVRMMGEIVSALEGKIRTPTVVDYKEVLLVLDPVPGKTQHLCGLLCELSLLHTSLSAFAPAHLAAAALLLARLMHGQTQAWTRRLWDLTGFSHEDLVPCVLSLHKKCFHDDAPKDYRQVSLTAVKQRFEDKRYEGISQEQVISYGQLCTLLGVKQENPEPASFLSSGEIHTFLSSPSGKRTKRKRENSLQEGRGSFVTTPTAELSSQEEETLLGSFLDWSLDCCSGYEGDQESEGEKEGDVTAPSGILDVTVVYLNPEQHCCRESSDEEACPEEEEDVLQGLPATAPNPQTPPIPGPELRPCGRRGPGKDSTTSGYSSVSPSPTSCSLLRPTSEPLPGSDWNPHPCGCTTRKSCLQPCSVASPESGGPRRQAKRKHMAEHSGGDVTLGFPML</sequence>
<evidence type="ECO:0000313" key="18">
    <source>
        <dbReference type="Proteomes" id="UP000504623"/>
    </source>
</evidence>
<feature type="region of interest" description="Disordered" evidence="16">
    <location>
        <begin position="743"/>
        <end position="781"/>
    </location>
</feature>
<feature type="compositionally biased region" description="Pro residues" evidence="16">
    <location>
        <begin position="678"/>
        <end position="687"/>
    </location>
</feature>
<dbReference type="Proteomes" id="UP000504623">
    <property type="component" value="Unplaced"/>
</dbReference>
<evidence type="ECO:0000256" key="2">
    <source>
        <dbReference type="ARBA" id="ARBA00004123"/>
    </source>
</evidence>
<accession>A0A9B0U5S3</accession>
<evidence type="ECO:0000313" key="19">
    <source>
        <dbReference type="RefSeq" id="XP_006874025.1"/>
    </source>
</evidence>
<feature type="compositionally biased region" description="Polar residues" evidence="16">
    <location>
        <begin position="585"/>
        <end position="594"/>
    </location>
</feature>
<keyword evidence="10 15" id="KW-0195">Cyclin</keyword>
<evidence type="ECO:0000256" key="4">
    <source>
        <dbReference type="ARBA" id="ARBA00006955"/>
    </source>
</evidence>
<feature type="compositionally biased region" description="Low complexity" evidence="16">
    <location>
        <begin position="700"/>
        <end position="716"/>
    </location>
</feature>
<reference evidence="19" key="1">
    <citation type="submission" date="2025-08" db="UniProtKB">
        <authorList>
            <consortium name="RefSeq"/>
        </authorList>
    </citation>
    <scope>IDENTIFICATION</scope>
    <source>
        <tissue evidence="19">Spleen</tissue>
    </source>
</reference>
<comment type="similarity">
    <text evidence="4">Belongs to the cyclin family. Cyclin AB subfamily.</text>
</comment>
<keyword evidence="13" id="KW-0131">Cell cycle</keyword>
<keyword evidence="12" id="KW-0539">Nucleus</keyword>
<dbReference type="AlphaFoldDB" id="A0A9B0U5S3"/>
<dbReference type="FunFam" id="1.10.472.10:FF:000038">
    <property type="entry name" value="Cyclin F"/>
    <property type="match status" value="1"/>
</dbReference>
<evidence type="ECO:0000256" key="3">
    <source>
        <dbReference type="ARBA" id="ARBA00004556"/>
    </source>
</evidence>
<keyword evidence="9" id="KW-0833">Ubl conjugation pathway</keyword>
<feature type="region of interest" description="Disordered" evidence="16">
    <location>
        <begin position="654"/>
        <end position="731"/>
    </location>
</feature>